<dbReference type="InterPro" id="IPR010998">
    <property type="entry name" value="Integrase_recombinase_N"/>
</dbReference>
<gene>
    <name evidence="7" type="ORF">CLV63_1111</name>
</gene>
<keyword evidence="8" id="KW-1185">Reference proteome</keyword>
<evidence type="ECO:0000256" key="4">
    <source>
        <dbReference type="PROSITE-ProRule" id="PRU01248"/>
    </source>
</evidence>
<dbReference type="InterPro" id="IPR053876">
    <property type="entry name" value="Phage_int_M"/>
</dbReference>
<dbReference type="GO" id="GO:0003677">
    <property type="term" value="F:DNA binding"/>
    <property type="evidence" value="ECO:0007669"/>
    <property type="project" value="UniProtKB-UniRule"/>
</dbReference>
<dbReference type="PROSITE" id="PS51898">
    <property type="entry name" value="TYR_RECOMBINASE"/>
    <property type="match status" value="1"/>
</dbReference>
<evidence type="ECO:0000256" key="3">
    <source>
        <dbReference type="ARBA" id="ARBA00023172"/>
    </source>
</evidence>
<dbReference type="CDD" id="cd01189">
    <property type="entry name" value="INT_ICEBs1_C_like"/>
    <property type="match status" value="1"/>
</dbReference>
<dbReference type="Gene3D" id="1.10.150.130">
    <property type="match status" value="1"/>
</dbReference>
<evidence type="ECO:0000256" key="2">
    <source>
        <dbReference type="ARBA" id="ARBA00023125"/>
    </source>
</evidence>
<feature type="domain" description="Tyr recombinase" evidence="5">
    <location>
        <begin position="183"/>
        <end position="380"/>
    </location>
</feature>
<evidence type="ECO:0000259" key="6">
    <source>
        <dbReference type="PROSITE" id="PS51900"/>
    </source>
</evidence>
<sequence>MASDNEKWPVGTMRDGVRKVRLARESKNAGKDVIAYKVPYRDSMGTQTSKTWNTWKKATAFRNKIRSQKDSGILEDYRSKKTVREVAEKWMGTVEAMRRPETSSVYRTMLDLHIYPVLGDVPVRAVTKDDVQEVVNRWSKDRAARSVRLCFGVLSAVFQSAFDTDMIRKTPCTRIVLPELPRNRFVPLTPASVWAIANALRPDLRMMVLVGAMTGLRVGELRALTWDCIDFDRKMIDVVYQVQDREFCPLKTSSSYRSVPISPLLVRLLRKYRDTEGSVLADVPVRGDKPRRVELVFLSPGGRAQSNNLFTHKFRKVCEELKIQATVHTLRHTFASVMIDRNESPKKLQSWMGHSSISITMDVYGHLYPNSDDSVRNAIDEAFGDGEGE</sequence>
<dbReference type="GO" id="GO:0015074">
    <property type="term" value="P:DNA integration"/>
    <property type="evidence" value="ECO:0007669"/>
    <property type="project" value="InterPro"/>
</dbReference>
<dbReference type="OrthoDB" id="1822491at2"/>
<dbReference type="EMBL" id="PYGA01000011">
    <property type="protein sequence ID" value="PSK96407.1"/>
    <property type="molecule type" value="Genomic_DNA"/>
</dbReference>
<dbReference type="Gene3D" id="1.10.443.10">
    <property type="entry name" value="Intergrase catalytic core"/>
    <property type="match status" value="1"/>
</dbReference>
<reference evidence="7 8" key="1">
    <citation type="submission" date="2018-03" db="EMBL/GenBank/DDBJ databases">
        <title>Genomic Encyclopedia of Archaeal and Bacterial Type Strains, Phase II (KMG-II): from individual species to whole genera.</title>
        <authorList>
            <person name="Goeker M."/>
        </authorList>
    </citation>
    <scope>NUCLEOTIDE SEQUENCE [LARGE SCALE GENOMIC DNA]</scope>
    <source>
        <strain evidence="7 8">DSM 45312</strain>
    </source>
</reference>
<dbReference type="InterPro" id="IPR044068">
    <property type="entry name" value="CB"/>
</dbReference>
<dbReference type="InterPro" id="IPR013762">
    <property type="entry name" value="Integrase-like_cat_sf"/>
</dbReference>
<dbReference type="InterPro" id="IPR050090">
    <property type="entry name" value="Tyrosine_recombinase_XerCD"/>
</dbReference>
<dbReference type="Proteomes" id="UP000240542">
    <property type="component" value="Unassembled WGS sequence"/>
</dbReference>
<organism evidence="7 8">
    <name type="scientific">Murinocardiopsis flavida</name>
    <dbReference type="NCBI Taxonomy" id="645275"/>
    <lineage>
        <taxon>Bacteria</taxon>
        <taxon>Bacillati</taxon>
        <taxon>Actinomycetota</taxon>
        <taxon>Actinomycetes</taxon>
        <taxon>Streptosporangiales</taxon>
        <taxon>Nocardiopsidaceae</taxon>
        <taxon>Murinocardiopsis</taxon>
    </lineage>
</organism>
<evidence type="ECO:0000259" key="5">
    <source>
        <dbReference type="PROSITE" id="PS51898"/>
    </source>
</evidence>
<dbReference type="SUPFAM" id="SSF56349">
    <property type="entry name" value="DNA breaking-rejoining enzymes"/>
    <property type="match status" value="1"/>
</dbReference>
<accession>A0A2P8DGP6</accession>
<protein>
    <submittedName>
        <fullName evidence="7">Integrase</fullName>
    </submittedName>
</protein>
<comment type="caution">
    <text evidence="7">The sequence shown here is derived from an EMBL/GenBank/DDBJ whole genome shotgun (WGS) entry which is preliminary data.</text>
</comment>
<dbReference type="AlphaFoldDB" id="A0A2P8DGP6"/>
<dbReference type="PANTHER" id="PTHR30349">
    <property type="entry name" value="PHAGE INTEGRASE-RELATED"/>
    <property type="match status" value="1"/>
</dbReference>
<feature type="domain" description="Core-binding (CB)" evidence="6">
    <location>
        <begin position="81"/>
        <end position="162"/>
    </location>
</feature>
<comment type="similarity">
    <text evidence="1">Belongs to the 'phage' integrase family.</text>
</comment>
<dbReference type="PANTHER" id="PTHR30349:SF64">
    <property type="entry name" value="PROPHAGE INTEGRASE INTD-RELATED"/>
    <property type="match status" value="1"/>
</dbReference>
<keyword evidence="3" id="KW-0233">DNA recombination</keyword>
<evidence type="ECO:0000313" key="8">
    <source>
        <dbReference type="Proteomes" id="UP000240542"/>
    </source>
</evidence>
<proteinExistence type="inferred from homology"/>
<dbReference type="InterPro" id="IPR002104">
    <property type="entry name" value="Integrase_catalytic"/>
</dbReference>
<dbReference type="Pfam" id="PF00589">
    <property type="entry name" value="Phage_integrase"/>
    <property type="match status" value="1"/>
</dbReference>
<dbReference type="Pfam" id="PF22022">
    <property type="entry name" value="Phage_int_M"/>
    <property type="match status" value="1"/>
</dbReference>
<evidence type="ECO:0000256" key="1">
    <source>
        <dbReference type="ARBA" id="ARBA00008857"/>
    </source>
</evidence>
<dbReference type="RefSeq" id="WP_146165573.1">
    <property type="nucleotide sequence ID" value="NZ_PYGA01000011.1"/>
</dbReference>
<name>A0A2P8DGP6_9ACTN</name>
<dbReference type="GO" id="GO:0006310">
    <property type="term" value="P:DNA recombination"/>
    <property type="evidence" value="ECO:0007669"/>
    <property type="project" value="UniProtKB-KW"/>
</dbReference>
<dbReference type="PROSITE" id="PS51900">
    <property type="entry name" value="CB"/>
    <property type="match status" value="1"/>
</dbReference>
<dbReference type="InterPro" id="IPR011010">
    <property type="entry name" value="DNA_brk_join_enz"/>
</dbReference>
<evidence type="ECO:0000313" key="7">
    <source>
        <dbReference type="EMBL" id="PSK96407.1"/>
    </source>
</evidence>
<keyword evidence="2 4" id="KW-0238">DNA-binding</keyword>